<evidence type="ECO:0000313" key="2">
    <source>
        <dbReference type="EMBL" id="CAA9561587.1"/>
    </source>
</evidence>
<feature type="non-terminal residue" evidence="2">
    <location>
        <position position="1"/>
    </location>
</feature>
<feature type="region of interest" description="Disordered" evidence="1">
    <location>
        <begin position="134"/>
        <end position="411"/>
    </location>
</feature>
<feature type="region of interest" description="Disordered" evidence="1">
    <location>
        <begin position="74"/>
        <end position="105"/>
    </location>
</feature>
<name>A0A6J4V0N9_9BACT</name>
<feature type="region of interest" description="Disordered" evidence="1">
    <location>
        <begin position="1"/>
        <end position="58"/>
    </location>
</feature>
<protein>
    <submittedName>
        <fullName evidence="2">L-carnitine dehydratase/bile acid-inducible protein F</fullName>
    </submittedName>
</protein>
<dbReference type="AlphaFoldDB" id="A0A6J4V0N9"/>
<dbReference type="EMBL" id="CADCWE010000248">
    <property type="protein sequence ID" value="CAA9561587.1"/>
    <property type="molecule type" value="Genomic_DNA"/>
</dbReference>
<feature type="compositionally biased region" description="Basic and acidic residues" evidence="1">
    <location>
        <begin position="289"/>
        <end position="312"/>
    </location>
</feature>
<feature type="non-terminal residue" evidence="2">
    <location>
        <position position="411"/>
    </location>
</feature>
<organism evidence="2">
    <name type="scientific">uncultured Thermomicrobiales bacterium</name>
    <dbReference type="NCBI Taxonomy" id="1645740"/>
    <lineage>
        <taxon>Bacteria</taxon>
        <taxon>Pseudomonadati</taxon>
        <taxon>Thermomicrobiota</taxon>
        <taxon>Thermomicrobia</taxon>
        <taxon>Thermomicrobiales</taxon>
        <taxon>environmental samples</taxon>
    </lineage>
</organism>
<feature type="compositionally biased region" description="Basic residues" evidence="1">
    <location>
        <begin position="244"/>
        <end position="255"/>
    </location>
</feature>
<accession>A0A6J4V0N9</accession>
<gene>
    <name evidence="2" type="ORF">AVDCRST_MAG73-3756</name>
</gene>
<proteinExistence type="predicted"/>
<feature type="compositionally biased region" description="Basic and acidic residues" evidence="1">
    <location>
        <begin position="185"/>
        <end position="213"/>
    </location>
</feature>
<evidence type="ECO:0000256" key="1">
    <source>
        <dbReference type="SAM" id="MobiDB-lite"/>
    </source>
</evidence>
<feature type="compositionally biased region" description="Low complexity" evidence="1">
    <location>
        <begin position="365"/>
        <end position="380"/>
    </location>
</feature>
<sequence length="411" mass="45123">GGRSGKRNSRRRGAAGRDPGGGSDPGDDRPLRHDDARRFGRRRGQDRAAGQGRRHPVLGAAVRRRRIGLLPLHQPQQALGRARSQARGRAGRALAPAGRRRRGGRELFAGHRRPARVRTRGGPGALPADRLRLDLRLRSNRPGGQPHRLRPDPPGNGRDDEHHRPTRRPADQARGADRRHRGRDVRRLRDPGRALRPRADGRGAIPRHLDARRPGGAADLPGRDPLRHRPDTGAAGQRPPDRRPLRHLPDRRRLRQPGGWQRRALATLLRRLRPARRRGRSPLRHQRRPDHPPRAAERDCQRGLVRPPDRRGGRPPGRLLRPLRPDPRRRRGLRRPPNAGPGPGPRNPAPDARHGESDGIPVPVPRHAAGDPPAAAAAGAAHRRGVGGGRVRGGRDRGVGGGGGDPDPAPI</sequence>
<feature type="compositionally biased region" description="Basic residues" evidence="1">
    <location>
        <begin position="1"/>
        <end position="14"/>
    </location>
</feature>
<reference evidence="2" key="1">
    <citation type="submission" date="2020-02" db="EMBL/GenBank/DDBJ databases">
        <authorList>
            <person name="Meier V. D."/>
        </authorList>
    </citation>
    <scope>NUCLEOTIDE SEQUENCE</scope>
    <source>
        <strain evidence="2">AVDCRST_MAG73</strain>
    </source>
</reference>
<feature type="compositionally biased region" description="Basic and acidic residues" evidence="1">
    <location>
        <begin position="221"/>
        <end position="231"/>
    </location>
</feature>
<feature type="compositionally biased region" description="Basic residues" evidence="1">
    <location>
        <begin position="270"/>
        <end position="288"/>
    </location>
</feature>
<feature type="compositionally biased region" description="Basic and acidic residues" evidence="1">
    <location>
        <begin position="26"/>
        <end position="46"/>
    </location>
</feature>
<feature type="compositionally biased region" description="Basic and acidic residues" evidence="1">
    <location>
        <begin position="157"/>
        <end position="176"/>
    </location>
</feature>
<feature type="compositionally biased region" description="Pro residues" evidence="1">
    <location>
        <begin position="338"/>
        <end position="348"/>
    </location>
</feature>